<dbReference type="Proteomes" id="UP000887565">
    <property type="component" value="Unplaced"/>
</dbReference>
<reference evidence="2" key="1">
    <citation type="submission" date="2022-11" db="UniProtKB">
        <authorList>
            <consortium name="WormBaseParasite"/>
        </authorList>
    </citation>
    <scope>IDENTIFICATION</scope>
</reference>
<proteinExistence type="predicted"/>
<dbReference type="WBParaSite" id="nRc.2.0.1.t15150-RA">
    <property type="protein sequence ID" value="nRc.2.0.1.t15150-RA"/>
    <property type="gene ID" value="nRc.2.0.1.g15150"/>
</dbReference>
<evidence type="ECO:0000313" key="2">
    <source>
        <dbReference type="WBParaSite" id="nRc.2.0.1.t15150-RA"/>
    </source>
</evidence>
<organism evidence="1 2">
    <name type="scientific">Romanomermis culicivorax</name>
    <name type="common">Nematode worm</name>
    <dbReference type="NCBI Taxonomy" id="13658"/>
    <lineage>
        <taxon>Eukaryota</taxon>
        <taxon>Metazoa</taxon>
        <taxon>Ecdysozoa</taxon>
        <taxon>Nematoda</taxon>
        <taxon>Enoplea</taxon>
        <taxon>Dorylaimia</taxon>
        <taxon>Mermithida</taxon>
        <taxon>Mermithoidea</taxon>
        <taxon>Mermithidae</taxon>
        <taxon>Romanomermis</taxon>
    </lineage>
</organism>
<protein>
    <submittedName>
        <fullName evidence="2">Uncharacterized protein</fullName>
    </submittedName>
</protein>
<keyword evidence="1" id="KW-1185">Reference proteome</keyword>
<accession>A0A915IMW2</accession>
<evidence type="ECO:0000313" key="1">
    <source>
        <dbReference type="Proteomes" id="UP000887565"/>
    </source>
</evidence>
<name>A0A915IMW2_ROMCU</name>
<dbReference type="AlphaFoldDB" id="A0A915IMW2"/>
<sequence>MLLQPMRIKIFNLPIWATKQCGQNCRFESHKDHFELVFDQSNMANSINMINENSISITNL</sequence>